<dbReference type="Pfam" id="PF00353">
    <property type="entry name" value="HemolysinCabind"/>
    <property type="match status" value="3"/>
</dbReference>
<dbReference type="Gene3D" id="2.150.10.10">
    <property type="entry name" value="Serralysin-like metalloprotease, C-terminal"/>
    <property type="match status" value="2"/>
</dbReference>
<evidence type="ECO:0000313" key="6">
    <source>
        <dbReference type="EMBL" id="MCO6414974.1"/>
    </source>
</evidence>
<dbReference type="PRINTS" id="PR00313">
    <property type="entry name" value="CABNDNGRPT"/>
</dbReference>
<comment type="caution">
    <text evidence="6">The sequence shown here is derived from an EMBL/GenBank/DDBJ whole genome shotgun (WGS) entry which is preliminary data.</text>
</comment>
<feature type="domain" description="Peptidase M10 serralysin C-terminal" evidence="5">
    <location>
        <begin position="1351"/>
        <end position="1532"/>
    </location>
</feature>
<protein>
    <submittedName>
        <fullName evidence="6">M10 family metallopeptidase C-terminal domain-containing protein</fullName>
    </submittedName>
</protein>
<evidence type="ECO:0000259" key="5">
    <source>
        <dbReference type="Pfam" id="PF08548"/>
    </source>
</evidence>
<evidence type="ECO:0000256" key="4">
    <source>
        <dbReference type="ARBA" id="ARBA00022737"/>
    </source>
</evidence>
<evidence type="ECO:0000256" key="2">
    <source>
        <dbReference type="ARBA" id="ARBA00004613"/>
    </source>
</evidence>
<dbReference type="InterPro" id="IPR001343">
    <property type="entry name" value="Hemolysn_Ca-bd"/>
</dbReference>
<keyword evidence="7" id="KW-1185">Reference proteome</keyword>
<evidence type="ECO:0000256" key="1">
    <source>
        <dbReference type="ARBA" id="ARBA00001913"/>
    </source>
</evidence>
<reference evidence="6 7" key="1">
    <citation type="submission" date="2021-12" db="EMBL/GenBank/DDBJ databases">
        <title>Siccirubricoccus leaddurans sp. nov., a high concentration Zn2+ tolerance bacterium.</title>
        <authorList>
            <person name="Cao Y."/>
        </authorList>
    </citation>
    <scope>NUCLEOTIDE SEQUENCE [LARGE SCALE GENOMIC DNA]</scope>
    <source>
        <strain evidence="6 7">KC 17139</strain>
    </source>
</reference>
<evidence type="ECO:0000256" key="3">
    <source>
        <dbReference type="ARBA" id="ARBA00022525"/>
    </source>
</evidence>
<comment type="cofactor">
    <cofactor evidence="1">
        <name>Ca(2+)</name>
        <dbReference type="ChEBI" id="CHEBI:29108"/>
    </cofactor>
</comment>
<accession>A0ABT1D131</accession>
<organism evidence="6 7">
    <name type="scientific">Siccirubricoccus soli</name>
    <dbReference type="NCBI Taxonomy" id="2899147"/>
    <lineage>
        <taxon>Bacteria</taxon>
        <taxon>Pseudomonadati</taxon>
        <taxon>Pseudomonadota</taxon>
        <taxon>Alphaproteobacteria</taxon>
        <taxon>Acetobacterales</taxon>
        <taxon>Roseomonadaceae</taxon>
        <taxon>Siccirubricoccus</taxon>
    </lineage>
</organism>
<dbReference type="InterPro" id="IPR011049">
    <property type="entry name" value="Serralysin-like_metalloprot_C"/>
</dbReference>
<dbReference type="InterPro" id="IPR013858">
    <property type="entry name" value="Peptidase_M10B_C"/>
</dbReference>
<name>A0ABT1D131_9PROT</name>
<dbReference type="PROSITE" id="PS00330">
    <property type="entry name" value="HEMOLYSIN_CALCIUM"/>
    <property type="match status" value="1"/>
</dbReference>
<keyword evidence="3" id="KW-0964">Secreted</keyword>
<dbReference type="RefSeq" id="WP_252951562.1">
    <property type="nucleotide sequence ID" value="NZ_JAFIRR010000010.1"/>
</dbReference>
<dbReference type="InterPro" id="IPR018511">
    <property type="entry name" value="Hemolysin-typ_Ca-bd_CS"/>
</dbReference>
<dbReference type="Pfam" id="PF08548">
    <property type="entry name" value="Peptidase_M10_C"/>
    <property type="match status" value="1"/>
</dbReference>
<keyword evidence="4" id="KW-0677">Repeat</keyword>
<evidence type="ECO:0000313" key="7">
    <source>
        <dbReference type="Proteomes" id="UP001523392"/>
    </source>
</evidence>
<proteinExistence type="predicted"/>
<dbReference type="EMBL" id="JAFIRR010000010">
    <property type="protein sequence ID" value="MCO6414974.1"/>
    <property type="molecule type" value="Genomic_DNA"/>
</dbReference>
<dbReference type="SUPFAM" id="SSF51120">
    <property type="entry name" value="beta-Roll"/>
    <property type="match status" value="5"/>
</dbReference>
<sequence length="1544" mass="155768">MSGTSLVAPTTSMIGHFVLENAGAGPLGAGIATLGQLFAAGEVPAGATLLARIGDSLVPVQLDVKTTWPDGSARMAVLSLARPELAAGQSVEVTLGLGTAAAAPALDLASALAGHSFALDFAMADGSTWHVDALAALQQAIAQGKASFWQSGPLATEARVEIDLPGSLRLVLDITAYKGGGYAVSAQFNNDGAMQASGGRVQYGVTATMDGRQVLAETLDQGQYQNWHRDFSSTGLDGGQGLGSADAGWLNIRQDVAKLSALGAIADYDLSIAVPEAKLAAYAVATATDGWGDPLATNGVTTYMPMTGARADIGFTTQANTAWLLSQDARAANYALGQAEAASAVPWHFWDTAHGTWLNTGDYARLWLDGRGGTGRPGDATSGGLTQQVDKLTGWTTDTAHQPDLSYVPYLLTGERWILDNLLAQAAWSVMGIWPAQRVGEAIVVNNVQVRTAAWSLRQIDEAAFTAPDGSAEKAYFTQVSQENWAWLVSQIPVWTAQQGEAHGWLPGAYGTPGAIAPWQQDYFASTAIAAAARGNADALTFLDWMSNFLIGRFQAEAQGFNPHDGIAYNLAVSDPATGRVFQSWAEIGAATSARGLSNGDGWSQSNGDYGRLGLATLAGIWHLTGNPAARKAYHALLMELPPGTTEASLAAALDHLVTIPDILSGDDVMTPATTLNYVAIDLETGADLLRLANGTNTLSVANTETILGGTGSDRVTLTTLADDVLVDLGAGADALVLAGGGANRLAVAGVETVTGGNGDDAVRLLTPFAGGSIALGEGQDRLTLADGGNSLTVSGVETLAGGSSADNVTISGAATGMVDLGAGADRLVLGNAGSSATIANVETLAGGNGADIIQLGDGMQDAVIDLGAGADRLTLAAAGGRVRVANVETILGGAGNDEVLFTARGSQLVIDLGDGRDRLTLADGGNGATVSGAETILGGSGADTVTLGSALPDGAIDLGAGNDRLILAAGTNRLLLSNVETVTGGEGDDSLTFATALAGPTIALGGGNDRVVLADGGNTATLSGVETVIGGAGGDVLKLSGAGLRIELGAGRDWLTFTAASSALVSGAETITGSGGADAVTLSGAMDGVVDLGNGNDWLALGNGGNRLTVSRAETILGGTGDDAVILGTALVNGVIDLGDGNDRLELLTSSSVLSVSHVETLIGSAGNETVTLGSAIQGGVIDLGAGSDRLTLSSAGVNRLTVSGVEALLGGTTVDYVTLGAPVSAMTVDLGEGMDRLVMSSQGNNRATLANVEFITGGAGDDTVTLTTGLPVYSMIDLGGGYDKLQLANADNSATIANVEWLLGGRGADVIKLGAPVMGVLVDLGAGADRLTLANGTNNLTVLNAETILGGTGNDTVMLNTAQTDGVIDLGAGYDRLVLGGGRTSLTLSHVELVVGSASNDILTVLGDTPIAMSGNGSADTLIGGGRADTLNGGAGADYLTGGAGADHFVYAAASESGLYAADRITDFTPGQDLLEFSLLLQDSFTWRGAAAFGRSGGTEARFVDATQQLQIDLNGDGAADMAIVLQGVTAASLSARDFLWS</sequence>
<gene>
    <name evidence="6" type="ORF">JYK14_02125</name>
</gene>
<dbReference type="Proteomes" id="UP001523392">
    <property type="component" value="Unassembled WGS sequence"/>
</dbReference>
<comment type="subcellular location">
    <subcellularLocation>
        <location evidence="2">Secreted</location>
    </subcellularLocation>
</comment>
<dbReference type="Gene3D" id="2.160.20.160">
    <property type="match status" value="2"/>
</dbReference>